<gene>
    <name evidence="1" type="ORF">MKQ68_18835</name>
</gene>
<dbReference type="EMBL" id="CP107006">
    <property type="protein sequence ID" value="UYQ92147.1"/>
    <property type="molecule type" value="Genomic_DNA"/>
</dbReference>
<evidence type="ECO:0000313" key="2">
    <source>
        <dbReference type="Proteomes" id="UP001162741"/>
    </source>
</evidence>
<dbReference type="RefSeq" id="WP_264280460.1">
    <property type="nucleotide sequence ID" value="NZ_CP107006.1"/>
</dbReference>
<protein>
    <submittedName>
        <fullName evidence="1">Uncharacterized protein</fullName>
    </submittedName>
</protein>
<sequence>MSVRNVEYLGSQLKELGYSDRLIAELPARMEPDHKVIMLNESRKYEFGTLYFSPVLNRAKDDAFYFLNEHQVMFIPVNTSEIIKFKAYVNPSHNFTLDQLAKMARGGSVESEQADKDRNVYIAWSGFDREELDHLGFSRVKSHTYDIHEAVSKFRLPEAEDPAKLTSFIQTLKQGDFAKTSIDGQDLFVAPSLKFQTLNFYDENMEPLSFKRRLELMTSEAKAEIKERIKENREERTRQKNGKSIR</sequence>
<evidence type="ECO:0000313" key="1">
    <source>
        <dbReference type="EMBL" id="UYQ92147.1"/>
    </source>
</evidence>
<organism evidence="1 2">
    <name type="scientific">Chitinophaga horti</name>
    <dbReference type="NCBI Taxonomy" id="2920382"/>
    <lineage>
        <taxon>Bacteria</taxon>
        <taxon>Pseudomonadati</taxon>
        <taxon>Bacteroidota</taxon>
        <taxon>Chitinophagia</taxon>
        <taxon>Chitinophagales</taxon>
        <taxon>Chitinophagaceae</taxon>
        <taxon>Chitinophaga</taxon>
    </lineage>
</organism>
<reference evidence="1" key="1">
    <citation type="submission" date="2022-10" db="EMBL/GenBank/DDBJ databases">
        <title>Chitinophaga sp. nov., isolated from soil.</title>
        <authorList>
            <person name="Jeon C.O."/>
        </authorList>
    </citation>
    <scope>NUCLEOTIDE SEQUENCE</scope>
    <source>
        <strain evidence="1">R8</strain>
    </source>
</reference>
<name>A0ABY6J1W7_9BACT</name>
<keyword evidence="2" id="KW-1185">Reference proteome</keyword>
<accession>A0ABY6J1W7</accession>
<dbReference type="Proteomes" id="UP001162741">
    <property type="component" value="Chromosome"/>
</dbReference>
<proteinExistence type="predicted"/>